<dbReference type="InterPro" id="IPR013087">
    <property type="entry name" value="Znf_C2H2_type"/>
</dbReference>
<feature type="compositionally biased region" description="Polar residues" evidence="8">
    <location>
        <begin position="1"/>
        <end position="16"/>
    </location>
</feature>
<dbReference type="PANTHER" id="PTHR40626:SF11">
    <property type="entry name" value="ZINC FINGER PROTEIN YPR022C"/>
    <property type="match status" value="1"/>
</dbReference>
<evidence type="ECO:0000256" key="5">
    <source>
        <dbReference type="ARBA" id="ARBA00022833"/>
    </source>
</evidence>
<dbReference type="OrthoDB" id="624345at2759"/>
<dbReference type="GO" id="GO:0008270">
    <property type="term" value="F:zinc ion binding"/>
    <property type="evidence" value="ECO:0007669"/>
    <property type="project" value="UniProtKB-KW"/>
</dbReference>
<evidence type="ECO:0000256" key="4">
    <source>
        <dbReference type="ARBA" id="ARBA00022771"/>
    </source>
</evidence>
<proteinExistence type="predicted"/>
<evidence type="ECO:0000313" key="11">
    <source>
        <dbReference type="Proteomes" id="UP000182658"/>
    </source>
</evidence>
<evidence type="ECO:0000256" key="3">
    <source>
        <dbReference type="ARBA" id="ARBA00022737"/>
    </source>
</evidence>
<dbReference type="PROSITE" id="PS50157">
    <property type="entry name" value="ZINC_FINGER_C2H2_2"/>
    <property type="match status" value="2"/>
</dbReference>
<feature type="compositionally biased region" description="Basic and acidic residues" evidence="8">
    <location>
        <begin position="291"/>
        <end position="302"/>
    </location>
</feature>
<feature type="compositionally biased region" description="Polar residues" evidence="8">
    <location>
        <begin position="321"/>
        <end position="335"/>
    </location>
</feature>
<keyword evidence="2" id="KW-0479">Metal-binding</keyword>
<feature type="compositionally biased region" description="Polar residues" evidence="8">
    <location>
        <begin position="729"/>
        <end position="743"/>
    </location>
</feature>
<sequence length="743" mass="82287">MSASSFRSVNTPQASEPPSHDEMPTTLPIRPRSNDAPPLPTPLPPQSQPPRSQPPNPDADEATTPTRANFAPSGMAAQRPLPTSPFLDLAHISELPKSTPKTPKRHDSQRSRKSRDSADIDMDVSEGENSGTPGESGDDSGTVTNKKKKTQRFFCTEFPPCKLSFTRSEHLARHIRQVMKHTGERPFMCHCNRRFSRLDNLRQHAQTVHQNEEIPVDSPAAMGTRFQKQVRTDKMRQAPGGRSRASTAGSVGSSGRGHQKSLSTSMINSTGSAFGVDNEGRHRPPAIALPSDRRPRYSHEPHPIVPDGYMRGPPSPAGFHTPTSASFSTGTNSPGWGSGVPSPMPSHSRSQSMYNTHQDRTPGRRLSQPSSSHPFMLTSPSRQFAPERNPPYSPSGDSSLLPSPTTPTTSWSRRESISGVADDAYRRRTWHPDTRDYSGSSRLSQVLNTSQLADPVPPPLADPDHRQQQHQSQRLPGIESFDNPQPPSTLVERPPSPMMIDSGSDIPRRPGRGVIARWNLVDDSSLDPSLNSGLTRLNINQTPRDSATAWANEASQAVLAQADQVRTPAGRFAPEAVMNNGHRPTTSSRHQHTMSAPLNISSDLSRDLSLREKRRGWINGPPHMHYSHATIHEGRAQGERTVRSNIVHPNMNEFRGFPARNDPPVLHQQPRVPPVELITQEAMYQGWRQREPPNRDDMRALDALVAVATEEASTATQHERLQDRDRSGHWNSWNTTYKQTQRE</sequence>
<evidence type="ECO:0000256" key="2">
    <source>
        <dbReference type="ARBA" id="ARBA00022723"/>
    </source>
</evidence>
<feature type="region of interest" description="Disordered" evidence="8">
    <location>
        <begin position="711"/>
        <end position="743"/>
    </location>
</feature>
<dbReference type="EMBL" id="KV875100">
    <property type="protein sequence ID" value="OIW26247.1"/>
    <property type="molecule type" value="Genomic_DNA"/>
</dbReference>
<keyword evidence="4 7" id="KW-0863">Zinc-finger</keyword>
<reference evidence="10 11" key="1">
    <citation type="submission" date="2016-10" db="EMBL/GenBank/DDBJ databases">
        <title>Draft genome sequence of Coniochaeta ligniaria NRRL30616, a lignocellulolytic fungus for bioabatement of inhibitors in plant biomass hydrolysates.</title>
        <authorList>
            <consortium name="DOE Joint Genome Institute"/>
            <person name="Jimenez D.J."/>
            <person name="Hector R.E."/>
            <person name="Riley R."/>
            <person name="Sun H."/>
            <person name="Grigoriev I.V."/>
            <person name="Van Elsas J.D."/>
            <person name="Nichols N.N."/>
        </authorList>
    </citation>
    <scope>NUCLEOTIDE SEQUENCE [LARGE SCALE GENOMIC DNA]</scope>
    <source>
        <strain evidence="10 11">NRRL 30616</strain>
    </source>
</reference>
<feature type="compositionally biased region" description="Polar residues" evidence="8">
    <location>
        <begin position="260"/>
        <end position="272"/>
    </location>
</feature>
<protein>
    <recommendedName>
        <fullName evidence="9">C2H2-type domain-containing protein</fullName>
    </recommendedName>
</protein>
<dbReference type="InParanoid" id="A0A1J7IEW6"/>
<gene>
    <name evidence="10" type="ORF">CONLIGDRAFT_581423</name>
</gene>
<feature type="compositionally biased region" description="Pro residues" evidence="8">
    <location>
        <begin position="37"/>
        <end position="57"/>
    </location>
</feature>
<accession>A0A1J7IEW6</accession>
<feature type="compositionally biased region" description="Polar residues" evidence="8">
    <location>
        <begin position="345"/>
        <end position="356"/>
    </location>
</feature>
<dbReference type="InterPro" id="IPR051059">
    <property type="entry name" value="VerF-like"/>
</dbReference>
<feature type="compositionally biased region" description="Basic and acidic residues" evidence="8">
    <location>
        <begin position="105"/>
        <end position="118"/>
    </location>
</feature>
<keyword evidence="3" id="KW-0677">Repeat</keyword>
<dbReference type="PANTHER" id="PTHR40626">
    <property type="entry name" value="MIP31509P"/>
    <property type="match status" value="1"/>
</dbReference>
<dbReference type="SUPFAM" id="SSF57667">
    <property type="entry name" value="beta-beta-alpha zinc fingers"/>
    <property type="match status" value="1"/>
</dbReference>
<feature type="compositionally biased region" description="Polar residues" evidence="8">
    <location>
        <begin position="367"/>
        <end position="382"/>
    </location>
</feature>
<evidence type="ECO:0000313" key="10">
    <source>
        <dbReference type="EMBL" id="OIW26247.1"/>
    </source>
</evidence>
<comment type="subcellular location">
    <subcellularLocation>
        <location evidence="1">Nucleus</location>
    </subcellularLocation>
</comment>
<evidence type="ECO:0000256" key="1">
    <source>
        <dbReference type="ARBA" id="ARBA00004123"/>
    </source>
</evidence>
<dbReference type="STRING" id="1408157.A0A1J7IEW6"/>
<feature type="compositionally biased region" description="Basic and acidic residues" evidence="8">
    <location>
        <begin position="717"/>
        <end position="728"/>
    </location>
</feature>
<feature type="domain" description="C2H2-type" evidence="9">
    <location>
        <begin position="187"/>
        <end position="214"/>
    </location>
</feature>
<evidence type="ECO:0000256" key="6">
    <source>
        <dbReference type="ARBA" id="ARBA00023242"/>
    </source>
</evidence>
<feature type="compositionally biased region" description="Low complexity" evidence="8">
    <location>
        <begin position="394"/>
        <end position="410"/>
    </location>
</feature>
<keyword evidence="11" id="KW-1185">Reference proteome</keyword>
<dbReference type="GO" id="GO:0000785">
    <property type="term" value="C:chromatin"/>
    <property type="evidence" value="ECO:0007669"/>
    <property type="project" value="TreeGrafter"/>
</dbReference>
<dbReference type="FunFam" id="3.30.160.60:FF:000446">
    <property type="entry name" value="Zinc finger protein"/>
    <property type="match status" value="1"/>
</dbReference>
<organism evidence="10 11">
    <name type="scientific">Coniochaeta ligniaria NRRL 30616</name>
    <dbReference type="NCBI Taxonomy" id="1408157"/>
    <lineage>
        <taxon>Eukaryota</taxon>
        <taxon>Fungi</taxon>
        <taxon>Dikarya</taxon>
        <taxon>Ascomycota</taxon>
        <taxon>Pezizomycotina</taxon>
        <taxon>Sordariomycetes</taxon>
        <taxon>Sordariomycetidae</taxon>
        <taxon>Coniochaetales</taxon>
        <taxon>Coniochaetaceae</taxon>
        <taxon>Coniochaeta</taxon>
    </lineage>
</organism>
<feature type="region of interest" description="Disordered" evidence="8">
    <location>
        <begin position="229"/>
        <end position="417"/>
    </location>
</feature>
<feature type="region of interest" description="Disordered" evidence="8">
    <location>
        <begin position="451"/>
        <end position="508"/>
    </location>
</feature>
<name>A0A1J7IEW6_9PEZI</name>
<dbReference type="Gene3D" id="3.30.160.60">
    <property type="entry name" value="Classic Zinc Finger"/>
    <property type="match status" value="2"/>
</dbReference>
<keyword evidence="6" id="KW-0539">Nucleus</keyword>
<feature type="region of interest" description="Disordered" evidence="8">
    <location>
        <begin position="1"/>
        <end position="145"/>
    </location>
</feature>
<keyword evidence="5" id="KW-0862">Zinc</keyword>
<evidence type="ECO:0000256" key="8">
    <source>
        <dbReference type="SAM" id="MobiDB-lite"/>
    </source>
</evidence>
<dbReference type="GO" id="GO:0000978">
    <property type="term" value="F:RNA polymerase II cis-regulatory region sequence-specific DNA binding"/>
    <property type="evidence" value="ECO:0007669"/>
    <property type="project" value="InterPro"/>
</dbReference>
<dbReference type="InterPro" id="IPR036236">
    <property type="entry name" value="Znf_C2H2_sf"/>
</dbReference>
<dbReference type="GO" id="GO:0000981">
    <property type="term" value="F:DNA-binding transcription factor activity, RNA polymerase II-specific"/>
    <property type="evidence" value="ECO:0007669"/>
    <property type="project" value="InterPro"/>
</dbReference>
<evidence type="ECO:0000259" key="9">
    <source>
        <dbReference type="PROSITE" id="PS50157"/>
    </source>
</evidence>
<dbReference type="GO" id="GO:0005634">
    <property type="term" value="C:nucleus"/>
    <property type="evidence" value="ECO:0007669"/>
    <property type="project" value="UniProtKB-SubCell"/>
</dbReference>
<feature type="compositionally biased region" description="Polar residues" evidence="8">
    <location>
        <begin position="244"/>
        <end position="253"/>
    </location>
</feature>
<evidence type="ECO:0000256" key="7">
    <source>
        <dbReference type="PROSITE-ProRule" id="PRU00042"/>
    </source>
</evidence>
<feature type="compositionally biased region" description="Polar residues" evidence="8">
    <location>
        <begin position="127"/>
        <end position="144"/>
    </location>
</feature>
<dbReference type="AlphaFoldDB" id="A0A1J7IEW6"/>
<feature type="domain" description="C2H2-type" evidence="9">
    <location>
        <begin position="153"/>
        <end position="186"/>
    </location>
</feature>
<dbReference type="Proteomes" id="UP000182658">
    <property type="component" value="Unassembled WGS sequence"/>
</dbReference>